<dbReference type="Gene3D" id="3.40.50.2000">
    <property type="entry name" value="Glycogen Phosphorylase B"/>
    <property type="match status" value="1"/>
</dbReference>
<proteinExistence type="inferred from homology"/>
<evidence type="ECO:0000313" key="12">
    <source>
        <dbReference type="EMBL" id="KZV87011.1"/>
    </source>
</evidence>
<dbReference type="GO" id="GO:0031965">
    <property type="term" value="C:nuclear membrane"/>
    <property type="evidence" value="ECO:0007669"/>
    <property type="project" value="UniProtKB-SubCell"/>
</dbReference>
<evidence type="ECO:0000256" key="4">
    <source>
        <dbReference type="ARBA" id="ARBA00011335"/>
    </source>
</evidence>
<sequence length="215" mass="23488">MAALAVVLGLVLLTITRAGYVYWIHRKSVRRVARPSSTSTCAVSVFLGSGGHTTEALQLVAGLDGSRYNIRAFIFSAGDSLSVQRASSLSGSATQLIEIPRARRVHQPLSTVPRTFFLSLFGTIRLVVPRAGQTPLGDILLMNGPGTCVVLCACVWIARFVGWPTPRMVYVESFARVTSLSLSGKILSPFVDRFIVQWPQLASRSRFAEHRGWLI</sequence>
<keyword evidence="8" id="KW-1133">Transmembrane helix</keyword>
<accession>A0A165EIG1</accession>
<comment type="subunit">
    <text evidence="4 11">Heterodimer with ALG13 to form a functional enzyme.</text>
</comment>
<protein>
    <recommendedName>
        <fullName evidence="5 11">UDP-N-acetylglucosamine transferase subunit ALG14</fullName>
    </recommendedName>
    <alternativeName>
        <fullName evidence="10 11">Asparagine-linked glycosylation protein 14</fullName>
    </alternativeName>
</protein>
<evidence type="ECO:0000256" key="3">
    <source>
        <dbReference type="ARBA" id="ARBA00009731"/>
    </source>
</evidence>
<keyword evidence="7 11" id="KW-0256">Endoplasmic reticulum</keyword>
<keyword evidence="6" id="KW-0812">Transmembrane</keyword>
<dbReference type="GO" id="GO:0043541">
    <property type="term" value="C:UDP-N-acetylglucosamine transferase complex"/>
    <property type="evidence" value="ECO:0007669"/>
    <property type="project" value="TreeGrafter"/>
</dbReference>
<evidence type="ECO:0000256" key="11">
    <source>
        <dbReference type="RuleBase" id="RU362127"/>
    </source>
</evidence>
<dbReference type="FunCoup" id="A0A165EIG1">
    <property type="interactions" value="169"/>
</dbReference>
<comment type="function">
    <text evidence="11">Involved in protein N-glycosylation. Essential for the second step of the dolichol-linked oligosaccharide pathway. Anchors the catalytic subunit ALG13 to the ER.</text>
</comment>
<evidence type="ECO:0000256" key="7">
    <source>
        <dbReference type="ARBA" id="ARBA00022824"/>
    </source>
</evidence>
<keyword evidence="9" id="KW-0472">Membrane</keyword>
<dbReference type="STRING" id="1314781.A0A165EIG1"/>
<evidence type="ECO:0000256" key="8">
    <source>
        <dbReference type="ARBA" id="ARBA00022989"/>
    </source>
</evidence>
<dbReference type="PANTHER" id="PTHR12154">
    <property type="entry name" value="GLYCOSYL TRANSFERASE-RELATED"/>
    <property type="match status" value="1"/>
</dbReference>
<dbReference type="InParanoid" id="A0A165EIG1"/>
<evidence type="ECO:0000313" key="13">
    <source>
        <dbReference type="Proteomes" id="UP000077266"/>
    </source>
</evidence>
<comment type="similarity">
    <text evidence="3 11">Belongs to the ALG14 family.</text>
</comment>
<name>A0A165EIG1_EXIGL</name>
<dbReference type="GO" id="GO:0006488">
    <property type="term" value="P:dolichol-linked oligosaccharide biosynthetic process"/>
    <property type="evidence" value="ECO:0007669"/>
    <property type="project" value="InterPro"/>
</dbReference>
<dbReference type="Proteomes" id="UP000077266">
    <property type="component" value="Unassembled WGS sequence"/>
</dbReference>
<keyword evidence="12" id="KW-0808">Transferase</keyword>
<gene>
    <name evidence="11" type="primary">ALG14</name>
    <name evidence="12" type="ORF">EXIGLDRAFT_840310</name>
</gene>
<dbReference type="GO" id="GO:0004577">
    <property type="term" value="F:N-acetylglucosaminyldiphosphodolichol N-acetylglucosaminyltransferase activity"/>
    <property type="evidence" value="ECO:0007669"/>
    <property type="project" value="TreeGrafter"/>
</dbReference>
<dbReference type="Pfam" id="PF08660">
    <property type="entry name" value="Alg14"/>
    <property type="match status" value="1"/>
</dbReference>
<dbReference type="AlphaFoldDB" id="A0A165EIG1"/>
<evidence type="ECO:0000256" key="6">
    <source>
        <dbReference type="ARBA" id="ARBA00022692"/>
    </source>
</evidence>
<comment type="subcellular location">
    <subcellularLocation>
        <location evidence="1 11">Endoplasmic reticulum membrane</location>
        <topology evidence="1 11">Single-pass membrane protein</topology>
    </subcellularLocation>
    <subcellularLocation>
        <location evidence="2">Nucleus membrane</location>
        <topology evidence="2">Single-pass membrane protein</topology>
    </subcellularLocation>
</comment>
<dbReference type="PANTHER" id="PTHR12154:SF4">
    <property type="entry name" value="UDP-N-ACETYLGLUCOSAMINE TRANSFERASE SUBUNIT ALG14 HOMOLOG"/>
    <property type="match status" value="1"/>
</dbReference>
<evidence type="ECO:0000256" key="10">
    <source>
        <dbReference type="ARBA" id="ARBA00032062"/>
    </source>
</evidence>
<organism evidence="12 13">
    <name type="scientific">Exidia glandulosa HHB12029</name>
    <dbReference type="NCBI Taxonomy" id="1314781"/>
    <lineage>
        <taxon>Eukaryota</taxon>
        <taxon>Fungi</taxon>
        <taxon>Dikarya</taxon>
        <taxon>Basidiomycota</taxon>
        <taxon>Agaricomycotina</taxon>
        <taxon>Agaricomycetes</taxon>
        <taxon>Auriculariales</taxon>
        <taxon>Exidiaceae</taxon>
        <taxon>Exidia</taxon>
    </lineage>
</organism>
<evidence type="ECO:0000256" key="2">
    <source>
        <dbReference type="ARBA" id="ARBA00004590"/>
    </source>
</evidence>
<dbReference type="OrthoDB" id="17098at2759"/>
<evidence type="ECO:0000256" key="5">
    <source>
        <dbReference type="ARBA" id="ARBA00017467"/>
    </source>
</evidence>
<evidence type="ECO:0000256" key="9">
    <source>
        <dbReference type="ARBA" id="ARBA00023136"/>
    </source>
</evidence>
<keyword evidence="13" id="KW-1185">Reference proteome</keyword>
<dbReference type="InterPro" id="IPR013969">
    <property type="entry name" value="Oligosacch_biosynth_Alg14"/>
</dbReference>
<evidence type="ECO:0000256" key="1">
    <source>
        <dbReference type="ARBA" id="ARBA00004389"/>
    </source>
</evidence>
<dbReference type="EMBL" id="KV426138">
    <property type="protein sequence ID" value="KZV87011.1"/>
    <property type="molecule type" value="Genomic_DNA"/>
</dbReference>
<reference evidence="12 13" key="1">
    <citation type="journal article" date="2016" name="Mol. Biol. Evol.">
        <title>Comparative Genomics of Early-Diverging Mushroom-Forming Fungi Provides Insights into the Origins of Lignocellulose Decay Capabilities.</title>
        <authorList>
            <person name="Nagy L.G."/>
            <person name="Riley R."/>
            <person name="Tritt A."/>
            <person name="Adam C."/>
            <person name="Daum C."/>
            <person name="Floudas D."/>
            <person name="Sun H."/>
            <person name="Yadav J.S."/>
            <person name="Pangilinan J."/>
            <person name="Larsson K.H."/>
            <person name="Matsuura K."/>
            <person name="Barry K."/>
            <person name="Labutti K."/>
            <person name="Kuo R."/>
            <person name="Ohm R.A."/>
            <person name="Bhattacharya S.S."/>
            <person name="Shirouzu T."/>
            <person name="Yoshinaga Y."/>
            <person name="Martin F.M."/>
            <person name="Grigoriev I.V."/>
            <person name="Hibbett D.S."/>
        </authorList>
    </citation>
    <scope>NUCLEOTIDE SEQUENCE [LARGE SCALE GENOMIC DNA]</scope>
    <source>
        <strain evidence="12 13">HHB12029</strain>
    </source>
</reference>